<dbReference type="Proteomes" id="UP000266673">
    <property type="component" value="Unassembled WGS sequence"/>
</dbReference>
<name>A0A397UN28_9GLOM</name>
<organism evidence="8 9">
    <name type="scientific">Gigaspora rosea</name>
    <dbReference type="NCBI Taxonomy" id="44941"/>
    <lineage>
        <taxon>Eukaryota</taxon>
        <taxon>Fungi</taxon>
        <taxon>Fungi incertae sedis</taxon>
        <taxon>Mucoromycota</taxon>
        <taxon>Glomeromycotina</taxon>
        <taxon>Glomeromycetes</taxon>
        <taxon>Diversisporales</taxon>
        <taxon>Gigasporaceae</taxon>
        <taxon>Gigaspora</taxon>
    </lineage>
</organism>
<evidence type="ECO:0000256" key="5">
    <source>
        <dbReference type="ARBA" id="ARBA00023136"/>
    </source>
</evidence>
<dbReference type="InterPro" id="IPR036259">
    <property type="entry name" value="MFS_trans_sf"/>
</dbReference>
<dbReference type="GO" id="GO:0022857">
    <property type="term" value="F:transmembrane transporter activity"/>
    <property type="evidence" value="ECO:0007669"/>
    <property type="project" value="InterPro"/>
</dbReference>
<dbReference type="SUPFAM" id="SSF103473">
    <property type="entry name" value="MFS general substrate transporter"/>
    <property type="match status" value="1"/>
</dbReference>
<keyword evidence="5 6" id="KW-0472">Membrane</keyword>
<dbReference type="PROSITE" id="PS50850">
    <property type="entry name" value="MFS"/>
    <property type="match status" value="1"/>
</dbReference>
<dbReference type="GO" id="GO:0005886">
    <property type="term" value="C:plasma membrane"/>
    <property type="evidence" value="ECO:0007669"/>
    <property type="project" value="TreeGrafter"/>
</dbReference>
<keyword evidence="2" id="KW-0813">Transport</keyword>
<keyword evidence="3 6" id="KW-0812">Transmembrane</keyword>
<evidence type="ECO:0000256" key="1">
    <source>
        <dbReference type="ARBA" id="ARBA00004141"/>
    </source>
</evidence>
<accession>A0A397UN28</accession>
<dbReference type="OrthoDB" id="2441642at2759"/>
<dbReference type="InterPro" id="IPR011701">
    <property type="entry name" value="MFS"/>
</dbReference>
<comment type="subcellular location">
    <subcellularLocation>
        <location evidence="1">Membrane</location>
        <topology evidence="1">Multi-pass membrane protein</topology>
    </subcellularLocation>
</comment>
<sequence length="100" mass="11291">RRRVYLICMLLIPITPNIWLLMVGRGMQTCGTSSLAAIGSGIIADMCELTERGLAYGNFYLIYTFSILLGPLLGGYFTQYLGWRSIFWYLSIMSGVVYIM</sequence>
<dbReference type="Pfam" id="PF07690">
    <property type="entry name" value="MFS_1"/>
    <property type="match status" value="1"/>
</dbReference>
<dbReference type="PANTHER" id="PTHR23502:SF51">
    <property type="entry name" value="QUINIDINE RESISTANCE PROTEIN 1-RELATED"/>
    <property type="match status" value="1"/>
</dbReference>
<keyword evidence="4 6" id="KW-1133">Transmembrane helix</keyword>
<gene>
    <name evidence="8" type="ORF">C2G38_1977973</name>
</gene>
<evidence type="ECO:0000256" key="4">
    <source>
        <dbReference type="ARBA" id="ARBA00022989"/>
    </source>
</evidence>
<dbReference type="STRING" id="44941.A0A397UN28"/>
<dbReference type="PANTHER" id="PTHR23502">
    <property type="entry name" value="MAJOR FACILITATOR SUPERFAMILY"/>
    <property type="match status" value="1"/>
</dbReference>
<keyword evidence="9" id="KW-1185">Reference proteome</keyword>
<dbReference type="EMBL" id="QKWP01001111">
    <property type="protein sequence ID" value="RIB11635.1"/>
    <property type="molecule type" value="Genomic_DNA"/>
</dbReference>
<dbReference type="InterPro" id="IPR020846">
    <property type="entry name" value="MFS_dom"/>
</dbReference>
<evidence type="ECO:0000256" key="6">
    <source>
        <dbReference type="SAM" id="Phobius"/>
    </source>
</evidence>
<evidence type="ECO:0000259" key="7">
    <source>
        <dbReference type="PROSITE" id="PS50850"/>
    </source>
</evidence>
<evidence type="ECO:0000313" key="8">
    <source>
        <dbReference type="EMBL" id="RIB11635.1"/>
    </source>
</evidence>
<dbReference type="AlphaFoldDB" id="A0A397UN28"/>
<comment type="caution">
    <text evidence="8">The sequence shown here is derived from an EMBL/GenBank/DDBJ whole genome shotgun (WGS) entry which is preliminary data.</text>
</comment>
<evidence type="ECO:0000256" key="2">
    <source>
        <dbReference type="ARBA" id="ARBA00022448"/>
    </source>
</evidence>
<evidence type="ECO:0000313" key="9">
    <source>
        <dbReference type="Proteomes" id="UP000266673"/>
    </source>
</evidence>
<proteinExistence type="predicted"/>
<feature type="domain" description="Major facilitator superfamily (MFS) profile" evidence="7">
    <location>
        <begin position="1"/>
        <end position="100"/>
    </location>
</feature>
<feature type="transmembrane region" description="Helical" evidence="6">
    <location>
        <begin position="54"/>
        <end position="74"/>
    </location>
</feature>
<feature type="non-terminal residue" evidence="8">
    <location>
        <position position="1"/>
    </location>
</feature>
<reference evidence="8 9" key="1">
    <citation type="submission" date="2018-06" db="EMBL/GenBank/DDBJ databases">
        <title>Comparative genomics reveals the genomic features of Rhizophagus irregularis, R. cerebriforme, R. diaphanum and Gigaspora rosea, and their symbiotic lifestyle signature.</title>
        <authorList>
            <person name="Morin E."/>
            <person name="San Clemente H."/>
            <person name="Chen E.C.H."/>
            <person name="De La Providencia I."/>
            <person name="Hainaut M."/>
            <person name="Kuo A."/>
            <person name="Kohler A."/>
            <person name="Murat C."/>
            <person name="Tang N."/>
            <person name="Roy S."/>
            <person name="Loubradou J."/>
            <person name="Henrissat B."/>
            <person name="Grigoriev I.V."/>
            <person name="Corradi N."/>
            <person name="Roux C."/>
            <person name="Martin F.M."/>
        </authorList>
    </citation>
    <scope>NUCLEOTIDE SEQUENCE [LARGE SCALE GENOMIC DNA]</scope>
    <source>
        <strain evidence="8 9">DAOM 194757</strain>
    </source>
</reference>
<dbReference type="Gene3D" id="1.20.1720.10">
    <property type="entry name" value="Multidrug resistance protein D"/>
    <property type="match status" value="1"/>
</dbReference>
<evidence type="ECO:0000256" key="3">
    <source>
        <dbReference type="ARBA" id="ARBA00022692"/>
    </source>
</evidence>
<protein>
    <submittedName>
        <fullName evidence="8">Major facilitator superfamily domain-containing protein</fullName>
    </submittedName>
</protein>
<feature type="transmembrane region" description="Helical" evidence="6">
    <location>
        <begin position="80"/>
        <end position="99"/>
    </location>
</feature>